<organism evidence="3 4">
    <name type="scientific">Parvicella tangerina</name>
    <dbReference type="NCBI Taxonomy" id="2829795"/>
    <lineage>
        <taxon>Bacteria</taxon>
        <taxon>Pseudomonadati</taxon>
        <taxon>Bacteroidota</taxon>
        <taxon>Flavobacteriia</taxon>
        <taxon>Flavobacteriales</taxon>
        <taxon>Parvicellaceae</taxon>
        <taxon>Parvicella</taxon>
    </lineage>
</organism>
<reference evidence="3" key="1">
    <citation type="submission" date="2021-04" db="EMBL/GenBank/DDBJ databases">
        <authorList>
            <person name="Rodrigo-Torres L."/>
            <person name="Arahal R. D."/>
            <person name="Lucena T."/>
        </authorList>
    </citation>
    <scope>NUCLEOTIDE SEQUENCE</scope>
    <source>
        <strain evidence="3">AS29M-1</strain>
    </source>
</reference>
<dbReference type="EMBL" id="OU015584">
    <property type="protein sequence ID" value="CAG5077209.1"/>
    <property type="molecule type" value="Genomic_DNA"/>
</dbReference>
<feature type="signal peptide" evidence="1">
    <location>
        <begin position="1"/>
        <end position="19"/>
    </location>
</feature>
<evidence type="ECO:0000256" key="1">
    <source>
        <dbReference type="SAM" id="SignalP"/>
    </source>
</evidence>
<accession>A0A916JL87</accession>
<dbReference type="AlphaFoldDB" id="A0A916JL87"/>
<keyword evidence="4" id="KW-1185">Reference proteome</keyword>
<sequence length="274" mass="31009">MKKIYLILTPLFLTTLTYAQDEQPINDDTTKIKMGNMTIIINDDDTEEGDFDFDMDDTTEVEEKSIGTELDMQLGMNGWLNSSNSTVFSDDYLDMSLQLNRSRSFGMHMMMSGLDIFKGHVFLSPGIGFTWNSYHFENKYVSLTTGNDTTMFLADSAIQFDKYKLRATYAELPITLGFRIGNLDKTFLTVQAGVIGGINIGSIVKQRYFVNSTKYKEKIKDDFNVNPFKLDGIVKLKFKESIGVFARYSFTTMFEQGKTQTVYPFAIGITIGGV</sequence>
<proteinExistence type="predicted"/>
<evidence type="ECO:0000313" key="4">
    <source>
        <dbReference type="Proteomes" id="UP000683507"/>
    </source>
</evidence>
<feature type="chain" id="PRO_5037448168" description="Outer membrane protein beta-barrel domain-containing protein" evidence="1">
    <location>
        <begin position="20"/>
        <end position="274"/>
    </location>
</feature>
<dbReference type="RefSeq" id="WP_258540560.1">
    <property type="nucleotide sequence ID" value="NZ_OU015584.1"/>
</dbReference>
<feature type="domain" description="Outer membrane protein beta-barrel" evidence="2">
    <location>
        <begin position="117"/>
        <end position="250"/>
    </location>
</feature>
<evidence type="ECO:0000259" key="2">
    <source>
        <dbReference type="Pfam" id="PF13568"/>
    </source>
</evidence>
<dbReference type="KEGG" id="ptan:CRYO30217_00319"/>
<protein>
    <recommendedName>
        <fullName evidence="2">Outer membrane protein beta-barrel domain-containing protein</fullName>
    </recommendedName>
</protein>
<evidence type="ECO:0000313" key="3">
    <source>
        <dbReference type="EMBL" id="CAG5077209.1"/>
    </source>
</evidence>
<keyword evidence="1" id="KW-0732">Signal</keyword>
<gene>
    <name evidence="3" type="ORF">CRYO30217_00319</name>
</gene>
<dbReference type="Pfam" id="PF13568">
    <property type="entry name" value="OMP_b-brl_2"/>
    <property type="match status" value="1"/>
</dbReference>
<dbReference type="InterPro" id="IPR025665">
    <property type="entry name" value="Beta-barrel_OMP_2"/>
</dbReference>
<dbReference type="Proteomes" id="UP000683507">
    <property type="component" value="Chromosome"/>
</dbReference>
<name>A0A916JL87_9FLAO</name>